<dbReference type="AlphaFoldDB" id="A0A9P8IF61"/>
<gene>
    <name evidence="4" type="ORF">KVV02_006410</name>
</gene>
<keyword evidence="2" id="KW-0812">Transmembrane</keyword>
<keyword evidence="2" id="KW-1133">Transmembrane helix</keyword>
<sequence length="317" mass="34958">MHHLHIFLWAILACMAILPRSVLSIQPMAQLEGGRDPSNPSISLVPAAGSGEPTVAQASSSQTYLIVGMAITMGVVAVVVSLFVLRRKSKLLGGSSVPTFEIQSKGPVGDDGESGNSGYGQEKNLSAFQPEMKLLEKPEKAHPRNSGMNHSRNSAYIDYFQDEYDQVERRRLSYLMDAHTADLDDASVHSAEQQLLSPSPSPSPKPSSRLHQAVMSASYKLRNPRRQSRLYVDDPLQDYEKKKRGSMLIRDDNRTASMISRSNSAFVRPPKSTRRKTFSKPIHIRAHHHAVAPQQQSVRTSDGSGAGYQSRGPYGYM</sequence>
<organism evidence="4 5">
    <name type="scientific">Mortierella alpina</name>
    <name type="common">Oleaginous fungus</name>
    <name type="synonym">Mortierella renispora</name>
    <dbReference type="NCBI Taxonomy" id="64518"/>
    <lineage>
        <taxon>Eukaryota</taxon>
        <taxon>Fungi</taxon>
        <taxon>Fungi incertae sedis</taxon>
        <taxon>Mucoromycota</taxon>
        <taxon>Mortierellomycotina</taxon>
        <taxon>Mortierellomycetes</taxon>
        <taxon>Mortierellales</taxon>
        <taxon>Mortierellaceae</taxon>
        <taxon>Mortierella</taxon>
    </lineage>
</organism>
<dbReference type="EMBL" id="JAIFTL010000002">
    <property type="protein sequence ID" value="KAG9327706.1"/>
    <property type="molecule type" value="Genomic_DNA"/>
</dbReference>
<evidence type="ECO:0000256" key="2">
    <source>
        <dbReference type="SAM" id="Phobius"/>
    </source>
</evidence>
<feature type="transmembrane region" description="Helical" evidence="2">
    <location>
        <begin position="64"/>
        <end position="85"/>
    </location>
</feature>
<keyword evidence="2" id="KW-0472">Membrane</keyword>
<comment type="caution">
    <text evidence="4">The sequence shown here is derived from an EMBL/GenBank/DDBJ whole genome shotgun (WGS) entry which is preliminary data.</text>
</comment>
<protein>
    <submittedName>
        <fullName evidence="4">Uncharacterized protein</fullName>
    </submittedName>
</protein>
<name>A0A9P8IF61_MORAP</name>
<proteinExistence type="predicted"/>
<feature type="region of interest" description="Disordered" evidence="1">
    <location>
        <begin position="287"/>
        <end position="317"/>
    </location>
</feature>
<evidence type="ECO:0000313" key="4">
    <source>
        <dbReference type="EMBL" id="KAG9327706.1"/>
    </source>
</evidence>
<evidence type="ECO:0000256" key="1">
    <source>
        <dbReference type="SAM" id="MobiDB-lite"/>
    </source>
</evidence>
<dbReference type="Proteomes" id="UP000717515">
    <property type="component" value="Unassembled WGS sequence"/>
</dbReference>
<reference evidence="4" key="1">
    <citation type="submission" date="2021-07" db="EMBL/GenBank/DDBJ databases">
        <title>Draft genome of Mortierella alpina, strain LL118, isolated from an aspen leaf litter sample.</title>
        <authorList>
            <person name="Yang S."/>
            <person name="Vinatzer B.A."/>
        </authorList>
    </citation>
    <scope>NUCLEOTIDE SEQUENCE</scope>
    <source>
        <strain evidence="4">LL118</strain>
    </source>
</reference>
<feature type="signal peptide" evidence="3">
    <location>
        <begin position="1"/>
        <end position="24"/>
    </location>
</feature>
<feature type="compositionally biased region" description="Polar residues" evidence="1">
    <location>
        <begin position="293"/>
        <end position="303"/>
    </location>
</feature>
<feature type="chain" id="PRO_5040326510" evidence="3">
    <location>
        <begin position="25"/>
        <end position="317"/>
    </location>
</feature>
<accession>A0A9P8IF61</accession>
<keyword evidence="3" id="KW-0732">Signal</keyword>
<feature type="region of interest" description="Disordered" evidence="1">
    <location>
        <begin position="102"/>
        <end position="123"/>
    </location>
</feature>
<evidence type="ECO:0000256" key="3">
    <source>
        <dbReference type="SAM" id="SignalP"/>
    </source>
</evidence>
<evidence type="ECO:0000313" key="5">
    <source>
        <dbReference type="Proteomes" id="UP000717515"/>
    </source>
</evidence>
<feature type="region of interest" description="Disordered" evidence="1">
    <location>
        <begin position="187"/>
        <end position="209"/>
    </location>
</feature>